<evidence type="ECO:0000259" key="2">
    <source>
        <dbReference type="Pfam" id="PF04921"/>
    </source>
</evidence>
<gene>
    <name evidence="3" type="ORF">LRAMOSA07342</name>
</gene>
<feature type="region of interest" description="Disordered" evidence="1">
    <location>
        <begin position="79"/>
        <end position="155"/>
    </location>
</feature>
<feature type="domain" description="FAM50A/XAP5 C-terminal" evidence="2">
    <location>
        <begin position="173"/>
        <end position="309"/>
    </location>
</feature>
<dbReference type="EMBL" id="LK023315">
    <property type="protein sequence ID" value="CDS04812.1"/>
    <property type="molecule type" value="Genomic_DNA"/>
</dbReference>
<organism evidence="3">
    <name type="scientific">Lichtheimia ramosa</name>
    <dbReference type="NCBI Taxonomy" id="688394"/>
    <lineage>
        <taxon>Eukaryota</taxon>
        <taxon>Fungi</taxon>
        <taxon>Fungi incertae sedis</taxon>
        <taxon>Mucoromycota</taxon>
        <taxon>Mucoromycotina</taxon>
        <taxon>Mucoromycetes</taxon>
        <taxon>Mucorales</taxon>
        <taxon>Lichtheimiaceae</taxon>
        <taxon>Lichtheimia</taxon>
    </lineage>
</organism>
<evidence type="ECO:0000256" key="1">
    <source>
        <dbReference type="SAM" id="MobiDB-lite"/>
    </source>
</evidence>
<sequence>MDSKAEGQRQTMLEKARRKIYEESERERQKIAKQNEVRVGSDKFVTTKNDIESQLKSSTIGLTELRDYRKIKENLQEQQMREAAKTAPLGEEKKKKRKKNKASVKLSFADDDEHNEDDEEEEQAAAPKKRKMLKDPTVDTSFLPDREREERERLEREELRQQWLKRQEEIKNETIQITYSYWDGSGHRKSVQCKKGDSIAQFLEACRQQFPQLRGVNVDNLIYVKEDLIIPHHYTFYDFIINKARGKSGPLFSFDVHDDVRLINDATVEKDESHAGKVVERSWYEKNKHIFPASRWEVFDPEKDYGKYTIKDSKKLHPF</sequence>
<dbReference type="PANTHER" id="PTHR12722">
    <property type="entry name" value="XAP-5 PROTEIN-RELATED"/>
    <property type="match status" value="1"/>
</dbReference>
<dbReference type="GO" id="GO:0000785">
    <property type="term" value="C:chromatin"/>
    <property type="evidence" value="ECO:0007669"/>
    <property type="project" value="EnsemblFungi"/>
</dbReference>
<dbReference type="AlphaFoldDB" id="A0A077WDW9"/>
<dbReference type="GO" id="GO:0005634">
    <property type="term" value="C:nucleus"/>
    <property type="evidence" value="ECO:0007669"/>
    <property type="project" value="InterPro"/>
</dbReference>
<dbReference type="PANTHER" id="PTHR12722:SF0">
    <property type="entry name" value="PROTEIN FAM50A"/>
    <property type="match status" value="1"/>
</dbReference>
<name>A0A077WDW9_9FUNG</name>
<dbReference type="OrthoDB" id="1562195at2759"/>
<evidence type="ECO:0000313" key="3">
    <source>
        <dbReference type="EMBL" id="CDS04812.1"/>
    </source>
</evidence>
<proteinExistence type="predicted"/>
<feature type="compositionally biased region" description="Basic and acidic residues" evidence="1">
    <location>
        <begin position="144"/>
        <end position="155"/>
    </location>
</feature>
<reference evidence="3" key="1">
    <citation type="journal article" date="2014" name="Genome Announc.">
        <title>De novo whole-genome sequence and genome annotation of Lichtheimia ramosa.</title>
        <authorList>
            <person name="Linde J."/>
            <person name="Schwartze V."/>
            <person name="Binder U."/>
            <person name="Lass-Florl C."/>
            <person name="Voigt K."/>
            <person name="Horn F."/>
        </authorList>
    </citation>
    <scope>NUCLEOTIDE SEQUENCE</scope>
    <source>
        <strain evidence="3">JMRC FSU:6197</strain>
    </source>
</reference>
<dbReference type="InterPro" id="IPR048337">
    <property type="entry name" value="FAM50A/XAP5_C"/>
</dbReference>
<accession>A0A077WDW9</accession>
<dbReference type="GO" id="GO:0006325">
    <property type="term" value="P:chromatin organization"/>
    <property type="evidence" value="ECO:0007669"/>
    <property type="project" value="EnsemblFungi"/>
</dbReference>
<dbReference type="Pfam" id="PF04921">
    <property type="entry name" value="XAP5"/>
    <property type="match status" value="1"/>
</dbReference>
<feature type="compositionally biased region" description="Acidic residues" evidence="1">
    <location>
        <begin position="109"/>
        <end position="123"/>
    </location>
</feature>
<protein>
    <recommendedName>
        <fullName evidence="2">FAM50A/XAP5 C-terminal domain-containing protein</fullName>
    </recommendedName>
</protein>
<feature type="region of interest" description="Disordered" evidence="1">
    <location>
        <begin position="1"/>
        <end position="34"/>
    </location>
</feature>
<dbReference type="InterPro" id="IPR007005">
    <property type="entry name" value="XAP5"/>
</dbReference>